<dbReference type="Pfam" id="PF07690">
    <property type="entry name" value="MFS_1"/>
    <property type="match status" value="1"/>
</dbReference>
<proteinExistence type="predicted"/>
<keyword evidence="2" id="KW-0813">Transport</keyword>
<evidence type="ECO:0000256" key="2">
    <source>
        <dbReference type="ARBA" id="ARBA00022448"/>
    </source>
</evidence>
<feature type="transmembrane region" description="Helical" evidence="6">
    <location>
        <begin position="107"/>
        <end position="133"/>
    </location>
</feature>
<feature type="transmembrane region" description="Helical" evidence="6">
    <location>
        <begin position="83"/>
        <end position="101"/>
    </location>
</feature>
<feature type="non-terminal residue" evidence="8">
    <location>
        <position position="1"/>
    </location>
</feature>
<name>A0A382PMN9_9ZZZZ</name>
<dbReference type="InterPro" id="IPR052983">
    <property type="entry name" value="MFS_Riboflavin_Transporter"/>
</dbReference>
<feature type="transmembrane region" description="Helical" evidence="6">
    <location>
        <begin position="18"/>
        <end position="41"/>
    </location>
</feature>
<gene>
    <name evidence="8" type="ORF">METZ01_LOCUS327488</name>
</gene>
<dbReference type="PANTHER" id="PTHR43385">
    <property type="entry name" value="RIBOFLAVIN TRANSPORTER RIBJ"/>
    <property type="match status" value="1"/>
</dbReference>
<evidence type="ECO:0000313" key="8">
    <source>
        <dbReference type="EMBL" id="SVC74634.1"/>
    </source>
</evidence>
<accession>A0A382PMN9</accession>
<keyword evidence="3 6" id="KW-0812">Transmembrane</keyword>
<reference evidence="8" key="1">
    <citation type="submission" date="2018-05" db="EMBL/GenBank/DDBJ databases">
        <authorList>
            <person name="Lanie J.A."/>
            <person name="Ng W.-L."/>
            <person name="Kazmierczak K.M."/>
            <person name="Andrzejewski T.M."/>
            <person name="Davidsen T.M."/>
            <person name="Wayne K.J."/>
            <person name="Tettelin H."/>
            <person name="Glass J.I."/>
            <person name="Rusch D."/>
            <person name="Podicherti R."/>
            <person name="Tsui H.-C.T."/>
            <person name="Winkler M.E."/>
        </authorList>
    </citation>
    <scope>NUCLEOTIDE SEQUENCE</scope>
</reference>
<evidence type="ECO:0000256" key="4">
    <source>
        <dbReference type="ARBA" id="ARBA00022989"/>
    </source>
</evidence>
<comment type="subcellular location">
    <subcellularLocation>
        <location evidence="1">Membrane</location>
        <topology evidence="1">Multi-pass membrane protein</topology>
    </subcellularLocation>
</comment>
<dbReference type="GO" id="GO:0016020">
    <property type="term" value="C:membrane"/>
    <property type="evidence" value="ECO:0007669"/>
    <property type="project" value="UniProtKB-SubCell"/>
</dbReference>
<evidence type="ECO:0000256" key="5">
    <source>
        <dbReference type="ARBA" id="ARBA00023136"/>
    </source>
</evidence>
<feature type="transmembrane region" description="Helical" evidence="6">
    <location>
        <begin position="145"/>
        <end position="164"/>
    </location>
</feature>
<sequence>PSIKAPLKTAEFLAERNFWILVAVIGLLFCIQGGTLIHMVPQLTDRGYSLLSASLIASCTAAFGIMGKLVYGILIDRWDVRHAIWLAIVFQLCGQIIMLLTTSYTAFLIGACLFGFGMGGIVPMQGAVVGAAFGRASFGRVLGAMRPPMAILHLTGTPFAGWIYDKTGSYQIAFMTFILLYFIAAIIVTGLKVNTKSTR</sequence>
<dbReference type="InterPro" id="IPR020846">
    <property type="entry name" value="MFS_dom"/>
</dbReference>
<evidence type="ECO:0000256" key="6">
    <source>
        <dbReference type="SAM" id="Phobius"/>
    </source>
</evidence>
<organism evidence="8">
    <name type="scientific">marine metagenome</name>
    <dbReference type="NCBI Taxonomy" id="408172"/>
    <lineage>
        <taxon>unclassified sequences</taxon>
        <taxon>metagenomes</taxon>
        <taxon>ecological metagenomes</taxon>
    </lineage>
</organism>
<dbReference type="EMBL" id="UINC01108494">
    <property type="protein sequence ID" value="SVC74634.1"/>
    <property type="molecule type" value="Genomic_DNA"/>
</dbReference>
<dbReference type="SUPFAM" id="SSF103473">
    <property type="entry name" value="MFS general substrate transporter"/>
    <property type="match status" value="1"/>
</dbReference>
<evidence type="ECO:0000256" key="3">
    <source>
        <dbReference type="ARBA" id="ARBA00022692"/>
    </source>
</evidence>
<keyword evidence="4 6" id="KW-1133">Transmembrane helix</keyword>
<evidence type="ECO:0000259" key="7">
    <source>
        <dbReference type="PROSITE" id="PS50850"/>
    </source>
</evidence>
<feature type="transmembrane region" description="Helical" evidence="6">
    <location>
        <begin position="47"/>
        <end position="71"/>
    </location>
</feature>
<feature type="domain" description="Major facilitator superfamily (MFS) profile" evidence="7">
    <location>
        <begin position="18"/>
        <end position="199"/>
    </location>
</feature>
<feature type="transmembrane region" description="Helical" evidence="6">
    <location>
        <begin position="170"/>
        <end position="191"/>
    </location>
</feature>
<dbReference type="PROSITE" id="PS50850">
    <property type="entry name" value="MFS"/>
    <property type="match status" value="1"/>
</dbReference>
<dbReference type="PANTHER" id="PTHR43385:SF1">
    <property type="entry name" value="RIBOFLAVIN TRANSPORTER RIBJ"/>
    <property type="match status" value="1"/>
</dbReference>
<dbReference type="InterPro" id="IPR036259">
    <property type="entry name" value="MFS_trans_sf"/>
</dbReference>
<dbReference type="Gene3D" id="1.20.1250.20">
    <property type="entry name" value="MFS general substrate transporter like domains"/>
    <property type="match status" value="1"/>
</dbReference>
<dbReference type="AlphaFoldDB" id="A0A382PMN9"/>
<dbReference type="GO" id="GO:0022857">
    <property type="term" value="F:transmembrane transporter activity"/>
    <property type="evidence" value="ECO:0007669"/>
    <property type="project" value="InterPro"/>
</dbReference>
<dbReference type="InterPro" id="IPR011701">
    <property type="entry name" value="MFS"/>
</dbReference>
<keyword evidence="5 6" id="KW-0472">Membrane</keyword>
<protein>
    <recommendedName>
        <fullName evidence="7">Major facilitator superfamily (MFS) profile domain-containing protein</fullName>
    </recommendedName>
</protein>
<evidence type="ECO:0000256" key="1">
    <source>
        <dbReference type="ARBA" id="ARBA00004141"/>
    </source>
</evidence>